<feature type="region of interest" description="Disordered" evidence="1">
    <location>
        <begin position="1"/>
        <end position="87"/>
    </location>
</feature>
<feature type="compositionally biased region" description="Low complexity" evidence="1">
    <location>
        <begin position="73"/>
        <end position="87"/>
    </location>
</feature>
<dbReference type="STRING" id="405948.SACE_2570"/>
<keyword evidence="3" id="KW-1185">Reference proteome</keyword>
<evidence type="ECO:0000313" key="2">
    <source>
        <dbReference type="EMBL" id="CAM01861.1"/>
    </source>
</evidence>
<protein>
    <submittedName>
        <fullName evidence="2">Uncharacterized protein</fullName>
    </submittedName>
</protein>
<dbReference type="EMBL" id="AM420293">
    <property type="protein sequence ID" value="CAM01861.1"/>
    <property type="molecule type" value="Genomic_DNA"/>
</dbReference>
<sequence length="139" mass="15527">MHGQHPIQIGTGRGQPRCQGVLPGILGGHIHHRRRIPSQLARPSKSKTDSGSATMSNHQGITPAQRSRRARIAAHASWANTTDRTARTRPATLAFLARFERQVDPDGRLTAEERHQRAHHARTAYMLDLAERSAKARRR</sequence>
<dbReference type="AlphaFoldDB" id="A4FCT6"/>
<dbReference type="HOGENOM" id="CLU_1843676_0_0_11"/>
<proteinExistence type="predicted"/>
<gene>
    <name evidence="2" type="ordered locus">SACE_2570</name>
</gene>
<accession>A4FCT6</accession>
<dbReference type="KEGG" id="sen:SACE_2570"/>
<name>A4FCT6_SACEN</name>
<organism evidence="2 3">
    <name type="scientific">Saccharopolyspora erythraea (strain ATCC 11635 / DSM 40517 / JCM 4748 / NBRC 13426 / NCIMB 8594 / NRRL 2338)</name>
    <dbReference type="NCBI Taxonomy" id="405948"/>
    <lineage>
        <taxon>Bacteria</taxon>
        <taxon>Bacillati</taxon>
        <taxon>Actinomycetota</taxon>
        <taxon>Actinomycetes</taxon>
        <taxon>Pseudonocardiales</taxon>
        <taxon>Pseudonocardiaceae</taxon>
        <taxon>Saccharopolyspora</taxon>
    </lineage>
</organism>
<dbReference type="Proteomes" id="UP000006728">
    <property type="component" value="Chromosome"/>
</dbReference>
<reference evidence="2 3" key="1">
    <citation type="journal article" date="2007" name="Nat. Biotechnol.">
        <title>Complete genome sequence of the erythromycin-producing bacterium Saccharopolyspora erythraea NRRL23338.</title>
        <authorList>
            <person name="Oliynyk M."/>
            <person name="Samborskyy M."/>
            <person name="Lester J.B."/>
            <person name="Mironenko T."/>
            <person name="Scott N."/>
            <person name="Dickens S."/>
            <person name="Haydock S.F."/>
            <person name="Leadlay P.F."/>
        </authorList>
    </citation>
    <scope>NUCLEOTIDE SEQUENCE [LARGE SCALE GENOMIC DNA]</scope>
    <source>
        <strain evidence="3">ATCC 11635 / DSM 40517 / JCM 4748 / NBRC 13426 / NCIMB 8594 / NRRL 2338</strain>
    </source>
</reference>
<evidence type="ECO:0000256" key="1">
    <source>
        <dbReference type="SAM" id="MobiDB-lite"/>
    </source>
</evidence>
<feature type="compositionally biased region" description="Polar residues" evidence="1">
    <location>
        <begin position="49"/>
        <end position="62"/>
    </location>
</feature>
<dbReference type="eggNOG" id="ENOG50338Y8">
    <property type="taxonomic scope" value="Bacteria"/>
</dbReference>
<evidence type="ECO:0000313" key="3">
    <source>
        <dbReference type="Proteomes" id="UP000006728"/>
    </source>
</evidence>